<comment type="caution">
    <text evidence="3">The sequence shown here is derived from an EMBL/GenBank/DDBJ whole genome shotgun (WGS) entry which is preliminary data.</text>
</comment>
<keyword evidence="4" id="KW-1185">Reference proteome</keyword>
<dbReference type="Pfam" id="PF00144">
    <property type="entry name" value="Beta-lactamase"/>
    <property type="match status" value="1"/>
</dbReference>
<reference evidence="3 4" key="1">
    <citation type="submission" date="2023-07" db="EMBL/GenBank/DDBJ databases">
        <title>Genomic Encyclopedia of Type Strains, Phase IV (KMG-IV): sequencing the most valuable type-strain genomes for metagenomic binning, comparative biology and taxonomic classification.</title>
        <authorList>
            <person name="Goeker M."/>
        </authorList>
    </citation>
    <scope>NUCLEOTIDE SEQUENCE [LARGE SCALE GENOMIC DNA]</scope>
    <source>
        <strain evidence="3 4">DSM 29005</strain>
    </source>
</reference>
<keyword evidence="1" id="KW-0732">Signal</keyword>
<dbReference type="InterPro" id="IPR001466">
    <property type="entry name" value="Beta-lactam-related"/>
</dbReference>
<proteinExistence type="predicted"/>
<name>A0ABT9ZDJ1_9BACI</name>
<dbReference type="EMBL" id="JAUSUD010000005">
    <property type="protein sequence ID" value="MDQ0230326.1"/>
    <property type="molecule type" value="Genomic_DNA"/>
</dbReference>
<dbReference type="Gene3D" id="3.40.710.10">
    <property type="entry name" value="DD-peptidase/beta-lactamase superfamily"/>
    <property type="match status" value="1"/>
</dbReference>
<protein>
    <submittedName>
        <fullName evidence="3">CubicO group peptidase (Beta-lactamase class C family)</fullName>
    </submittedName>
</protein>
<dbReference type="InterPro" id="IPR012338">
    <property type="entry name" value="Beta-lactam/transpept-like"/>
</dbReference>
<evidence type="ECO:0000256" key="1">
    <source>
        <dbReference type="SAM" id="SignalP"/>
    </source>
</evidence>
<gene>
    <name evidence="3" type="ORF">J2S19_001580</name>
</gene>
<evidence type="ECO:0000313" key="3">
    <source>
        <dbReference type="EMBL" id="MDQ0230326.1"/>
    </source>
</evidence>
<dbReference type="SUPFAM" id="SSF56601">
    <property type="entry name" value="beta-lactamase/transpeptidase-like"/>
    <property type="match status" value="1"/>
</dbReference>
<feature type="chain" id="PRO_5045645528" evidence="1">
    <location>
        <begin position="27"/>
        <end position="185"/>
    </location>
</feature>
<evidence type="ECO:0000313" key="4">
    <source>
        <dbReference type="Proteomes" id="UP001234495"/>
    </source>
</evidence>
<feature type="signal peptide" evidence="1">
    <location>
        <begin position="1"/>
        <end position="26"/>
    </location>
</feature>
<dbReference type="PANTHER" id="PTHR46825:SF9">
    <property type="entry name" value="BETA-LACTAMASE-RELATED DOMAIN-CONTAINING PROTEIN"/>
    <property type="match status" value="1"/>
</dbReference>
<dbReference type="PANTHER" id="PTHR46825">
    <property type="entry name" value="D-ALANYL-D-ALANINE-CARBOXYPEPTIDASE/ENDOPEPTIDASE AMPH"/>
    <property type="match status" value="1"/>
</dbReference>
<dbReference type="InterPro" id="IPR050491">
    <property type="entry name" value="AmpC-like"/>
</dbReference>
<accession>A0ABT9ZDJ1</accession>
<organism evidence="3 4">
    <name type="scientific">Metabacillus malikii</name>
    <dbReference type="NCBI Taxonomy" id="1504265"/>
    <lineage>
        <taxon>Bacteria</taxon>
        <taxon>Bacillati</taxon>
        <taxon>Bacillota</taxon>
        <taxon>Bacilli</taxon>
        <taxon>Bacillales</taxon>
        <taxon>Bacillaceae</taxon>
        <taxon>Metabacillus</taxon>
    </lineage>
</organism>
<feature type="domain" description="Beta-lactamase-related" evidence="2">
    <location>
        <begin position="39"/>
        <end position="153"/>
    </location>
</feature>
<dbReference type="Proteomes" id="UP001234495">
    <property type="component" value="Unassembled WGS sequence"/>
</dbReference>
<sequence>MQRHCKKLICLLLIFTFILPINLALATEMNDKEKFEQKFDEFMKEAMEEHHVPGVTLSVVKDGKLFYKKGYGYSDLEKKTPVDEDDTLFRIGSVTKLFTVTSALALSDQGKLNLENDVNQYLDKYKIDYYQDKPILVKHLLTHTGGFDERASNILGPDVKTELLSLDEFLKEEMPVTFREPGQIM</sequence>
<evidence type="ECO:0000259" key="2">
    <source>
        <dbReference type="Pfam" id="PF00144"/>
    </source>
</evidence>